<dbReference type="SMART" id="SM00320">
    <property type="entry name" value="WD40"/>
    <property type="match status" value="2"/>
</dbReference>
<dbReference type="AlphaFoldDB" id="A0A7S1GX77"/>
<evidence type="ECO:0000256" key="2">
    <source>
        <dbReference type="ARBA" id="ARBA00022737"/>
    </source>
</evidence>
<dbReference type="InterPro" id="IPR001680">
    <property type="entry name" value="WD40_rpt"/>
</dbReference>
<dbReference type="Pfam" id="PF00400">
    <property type="entry name" value="WD40"/>
    <property type="match status" value="2"/>
</dbReference>
<dbReference type="GO" id="GO:0009267">
    <property type="term" value="P:cellular response to starvation"/>
    <property type="evidence" value="ECO:0007669"/>
    <property type="project" value="TreeGrafter"/>
</dbReference>
<dbReference type="PANTHER" id="PTHR12848">
    <property type="entry name" value="REGULATORY-ASSOCIATED PROTEIN OF MTOR"/>
    <property type="match status" value="1"/>
</dbReference>
<dbReference type="GO" id="GO:0005737">
    <property type="term" value="C:cytoplasm"/>
    <property type="evidence" value="ECO:0007669"/>
    <property type="project" value="TreeGrafter"/>
</dbReference>
<dbReference type="GO" id="GO:0071230">
    <property type="term" value="P:cellular response to amino acid stimulus"/>
    <property type="evidence" value="ECO:0007669"/>
    <property type="project" value="TreeGrafter"/>
</dbReference>
<gene>
    <name evidence="4" type="ORF">HAND00432_LOCUS7267</name>
</gene>
<dbReference type="EMBL" id="HBFX01012229">
    <property type="protein sequence ID" value="CAD8952731.1"/>
    <property type="molecule type" value="Transcribed_RNA"/>
</dbReference>
<dbReference type="GO" id="GO:0031931">
    <property type="term" value="C:TORC1 complex"/>
    <property type="evidence" value="ECO:0007669"/>
    <property type="project" value="InterPro"/>
</dbReference>
<evidence type="ECO:0000256" key="1">
    <source>
        <dbReference type="ARBA" id="ARBA00022574"/>
    </source>
</evidence>
<evidence type="ECO:0000313" key="4">
    <source>
        <dbReference type="EMBL" id="CAD8952731.1"/>
    </source>
</evidence>
<dbReference type="InterPro" id="IPR011047">
    <property type="entry name" value="Quinoprotein_ADH-like_sf"/>
</dbReference>
<dbReference type="PANTHER" id="PTHR12848:SF16">
    <property type="entry name" value="REGULATORY-ASSOCIATED PROTEIN OF MTOR"/>
    <property type="match status" value="1"/>
</dbReference>
<evidence type="ECO:0008006" key="5">
    <source>
        <dbReference type="Google" id="ProtNLM"/>
    </source>
</evidence>
<name>A0A7S1GX77_HEMAN</name>
<dbReference type="Gene3D" id="2.130.10.10">
    <property type="entry name" value="YVTN repeat-like/Quinoprotein amine dehydrogenase"/>
    <property type="match status" value="1"/>
</dbReference>
<reference evidence="4" key="1">
    <citation type="submission" date="2021-01" db="EMBL/GenBank/DDBJ databases">
        <authorList>
            <person name="Corre E."/>
            <person name="Pelletier E."/>
            <person name="Niang G."/>
            <person name="Scheremetjew M."/>
            <person name="Finn R."/>
            <person name="Kale V."/>
            <person name="Holt S."/>
            <person name="Cochrane G."/>
            <person name="Meng A."/>
            <person name="Brown T."/>
            <person name="Cohen L."/>
        </authorList>
    </citation>
    <scope>NUCLEOTIDE SEQUENCE</scope>
    <source>
        <strain evidence="4">CCMP644</strain>
    </source>
</reference>
<protein>
    <recommendedName>
        <fullName evidence="5">Pre-mRNA-processing factor 19</fullName>
    </recommendedName>
</protein>
<sequence>MITSGAANGEVKVWDLRTLKSVTTFQAHKEGMSAMAVHPATPIMATGSSHIAIHKPGGELLNTIKCHDGFMGHRIGPVCSLTMHPLSLLLAAGGADAVISVYTQ</sequence>
<keyword evidence="2" id="KW-0677">Repeat</keyword>
<evidence type="ECO:0000256" key="3">
    <source>
        <dbReference type="PROSITE-ProRule" id="PRU00221"/>
    </source>
</evidence>
<dbReference type="GO" id="GO:0010506">
    <property type="term" value="P:regulation of autophagy"/>
    <property type="evidence" value="ECO:0007669"/>
    <property type="project" value="TreeGrafter"/>
</dbReference>
<feature type="repeat" description="WD" evidence="3">
    <location>
        <begin position="1"/>
        <end position="24"/>
    </location>
</feature>
<keyword evidence="1 3" id="KW-0853">WD repeat</keyword>
<dbReference type="InterPro" id="IPR004083">
    <property type="entry name" value="Raptor"/>
</dbReference>
<dbReference type="GO" id="GO:0031929">
    <property type="term" value="P:TOR signaling"/>
    <property type="evidence" value="ECO:0007669"/>
    <property type="project" value="InterPro"/>
</dbReference>
<dbReference type="InterPro" id="IPR019775">
    <property type="entry name" value="WD40_repeat_CS"/>
</dbReference>
<dbReference type="PROSITE" id="PS50082">
    <property type="entry name" value="WD_REPEATS_2"/>
    <property type="match status" value="1"/>
</dbReference>
<dbReference type="SUPFAM" id="SSF50998">
    <property type="entry name" value="Quinoprotein alcohol dehydrogenase-like"/>
    <property type="match status" value="1"/>
</dbReference>
<accession>A0A7S1GX77</accession>
<dbReference type="GO" id="GO:0030674">
    <property type="term" value="F:protein-macromolecule adaptor activity"/>
    <property type="evidence" value="ECO:0007669"/>
    <property type="project" value="TreeGrafter"/>
</dbReference>
<dbReference type="PROSITE" id="PS00678">
    <property type="entry name" value="WD_REPEATS_1"/>
    <property type="match status" value="1"/>
</dbReference>
<dbReference type="GO" id="GO:0030307">
    <property type="term" value="P:positive regulation of cell growth"/>
    <property type="evidence" value="ECO:0007669"/>
    <property type="project" value="TreeGrafter"/>
</dbReference>
<organism evidence="4">
    <name type="scientific">Hemiselmis andersenii</name>
    <name type="common">Cryptophyte alga</name>
    <dbReference type="NCBI Taxonomy" id="464988"/>
    <lineage>
        <taxon>Eukaryota</taxon>
        <taxon>Cryptophyceae</taxon>
        <taxon>Cryptomonadales</taxon>
        <taxon>Hemiselmidaceae</taxon>
        <taxon>Hemiselmis</taxon>
    </lineage>
</organism>
<proteinExistence type="predicted"/>
<dbReference type="InterPro" id="IPR015943">
    <property type="entry name" value="WD40/YVTN_repeat-like_dom_sf"/>
</dbReference>